<keyword evidence="3" id="KW-0808">Transferase</keyword>
<keyword evidence="7 17" id="KW-0547">Nucleotide-binding</keyword>
<evidence type="ECO:0000256" key="8">
    <source>
        <dbReference type="ARBA" id="ARBA00022777"/>
    </source>
</evidence>
<evidence type="ECO:0000256" key="17">
    <source>
        <dbReference type="PIRSR" id="PIRSR000666-2"/>
    </source>
</evidence>
<name>A0A672UJS4_STRHB</name>
<feature type="domain" description="Eph LBD" evidence="25">
    <location>
        <begin position="89"/>
        <end position="271"/>
    </location>
</feature>
<dbReference type="FunFam" id="2.60.120.260:FF:000064">
    <property type="entry name" value="Ephrin type-B receptor 6"/>
    <property type="match status" value="1"/>
</dbReference>
<dbReference type="PROSITE" id="PS00109">
    <property type="entry name" value="PROTEIN_KINASE_TYR"/>
    <property type="match status" value="1"/>
</dbReference>
<sequence length="1106" mass="124088">MSDAGKWRGCCWSPAEVFLCEGLCALIWEDIKTLQEISGHFKSVVFVFWRWWYLHRVFMDSNAGISSRRVVGMGSLWMVCCFHLVTSLEEILLDTTRETSEIGWTTHPSDGWDEVSVWDDKKRLIRTFEVCNVAEPGQNNWLRTHFIERRGAHRVHVRLRFSVRDCASMRTVASSCKETFTLYYHQSEADTASQELPEWHEGPWTKVDTIAADESFSQVDSTGKVVKMNVKVRSFGPLTKHGFYLAFQDSGACMSLVAVQVFFYKCPAVVKGFASFPETFAGGERTSLVESPGTCVPNAEETSMTGSLGVRLHCNGEGEWMVAIGRCTCKAGYQPVDDERACQACPLGFFKVSVGDDPCHQCPDRSHAPLPGSSECVCQNRYYRSASDNSDAPCTGIPSAPRDLSYEIVGSSVLLTWRLPKDLGGRKDVFFNVICKVCPAGSSGPCLRCGDNIQFEPRQAGLTESRVQVSNLLARVQYTFEIQAVNLVTELSSEAPHYATINVSTSQSVPSAVPMMHQVSRTTNSITLSWPQPDQPNGIILDYQLRYFDKAEDEDNSFTLTSETNMATISNLSPGKIYAFQVRARTAVGYGPYSGKMYFQTLMGGERSEMVQDRLPLIVGSALGGLAFLVIAAIAILAIIFKSKRRETPYTDRLQQYISARGLGVKYYIDPSTYEDPNEAIREFAKEIDVSFIKIEEVIGSGEFGEVCFGRLKHPGKREYTVAIKTLKSGYTDEQRREFLSEASIMGQFEHPNVIHLEGVVTKSRPVMIVTEFMENGSLDSFLRQKEGQFSVLQLVGMLRGIAAGMRYLSDMNYVHRDLAARNILVNSNLVCKVSDFGLSRFLEDDASNPTYTGALGCKIPIRWTAPEAVQYRKFTSSSDVWSYGIVMWEVMSYGERPYWDMSNQDVINAIDQDYRLPPPPDCPTILHLLMLDCWQKERVQRPKFEQLVSALDKMIRKPSVLKATGTGSSRPSQPLLSNSPPDFPSLSNTHEWLDAIKMGRYKENFDQAGLITFDVISRMTLEDIQRIGITLIGHQKKILNSIQLMRVHLNQLEPVEVWKYTGRTQNCLSTPIPLLQQGNSGRKRILIEYASLSSQHGNTARYNTG</sequence>
<dbReference type="Ensembl" id="ENSSHBT00005017132.1">
    <property type="protein sequence ID" value="ENSSHBP00005014247.1"/>
    <property type="gene ID" value="ENSSHBG00005012491.1"/>
</dbReference>
<comment type="subcellular location">
    <subcellularLocation>
        <location evidence="1">Membrane</location>
        <topology evidence="1">Single-pass type I membrane protein</topology>
    </subcellularLocation>
</comment>
<dbReference type="SUPFAM" id="SSF57184">
    <property type="entry name" value="Growth factor receptor domain"/>
    <property type="match status" value="1"/>
</dbReference>
<feature type="binding site" evidence="17">
    <location>
        <begin position="699"/>
        <end position="707"/>
    </location>
    <ligand>
        <name>ATP</name>
        <dbReference type="ChEBI" id="CHEBI:30616"/>
    </ligand>
</feature>
<dbReference type="SUPFAM" id="SSF47769">
    <property type="entry name" value="SAM/Pointed domain"/>
    <property type="match status" value="1"/>
</dbReference>
<dbReference type="InterPro" id="IPR008266">
    <property type="entry name" value="Tyr_kinase_AS"/>
</dbReference>
<keyword evidence="13" id="KW-0675">Receptor</keyword>
<dbReference type="GeneTree" id="ENSGT00940000160399"/>
<feature type="disulfide bond" evidence="18">
    <location>
        <begin position="131"/>
        <end position="253"/>
    </location>
</feature>
<feature type="compositionally biased region" description="Polar residues" evidence="20">
    <location>
        <begin position="966"/>
        <end position="984"/>
    </location>
</feature>
<keyword evidence="27" id="KW-1185">Reference proteome</keyword>
<evidence type="ECO:0000256" key="6">
    <source>
        <dbReference type="ARBA" id="ARBA00022737"/>
    </source>
</evidence>
<dbReference type="InterPro" id="IPR001660">
    <property type="entry name" value="SAM"/>
</dbReference>
<dbReference type="GO" id="GO:0009986">
    <property type="term" value="C:cell surface"/>
    <property type="evidence" value="ECO:0007669"/>
    <property type="project" value="Ensembl"/>
</dbReference>
<dbReference type="PANTHER" id="PTHR46877:SF15">
    <property type="entry name" value="EPHRIN TYPE-B RECEPTOR 6"/>
    <property type="match status" value="1"/>
</dbReference>
<dbReference type="SMART" id="SM01411">
    <property type="entry name" value="Ephrin_rec_like"/>
    <property type="match status" value="1"/>
</dbReference>
<dbReference type="SUPFAM" id="SSF56112">
    <property type="entry name" value="Protein kinase-like (PK-like)"/>
    <property type="match status" value="1"/>
</dbReference>
<keyword evidence="6" id="KW-0677">Repeat</keyword>
<keyword evidence="10 21" id="KW-1133">Transmembrane helix</keyword>
<evidence type="ECO:0000256" key="3">
    <source>
        <dbReference type="ARBA" id="ARBA00022679"/>
    </source>
</evidence>
<dbReference type="InterPro" id="IPR016257">
    <property type="entry name" value="Tyr_kinase_ephrin_rcpt"/>
</dbReference>
<dbReference type="SMART" id="SM00454">
    <property type="entry name" value="SAM"/>
    <property type="match status" value="1"/>
</dbReference>
<dbReference type="PROSITE" id="PS00790">
    <property type="entry name" value="RECEPTOR_TYR_KIN_V_1"/>
    <property type="match status" value="1"/>
</dbReference>
<dbReference type="InterPro" id="IPR013761">
    <property type="entry name" value="SAM/pointed_sf"/>
</dbReference>
<evidence type="ECO:0000259" key="23">
    <source>
        <dbReference type="PROSITE" id="PS50105"/>
    </source>
</evidence>
<dbReference type="GO" id="GO:0001806">
    <property type="term" value="P:type IV hypersensitivity"/>
    <property type="evidence" value="ECO:0007669"/>
    <property type="project" value="Ensembl"/>
</dbReference>
<evidence type="ECO:0000256" key="18">
    <source>
        <dbReference type="PIRSR" id="PIRSR000666-3"/>
    </source>
</evidence>
<dbReference type="Pfam" id="PF07647">
    <property type="entry name" value="SAM_2"/>
    <property type="match status" value="1"/>
</dbReference>
<accession>A0A672UJS4</accession>
<dbReference type="GO" id="GO:0007411">
    <property type="term" value="P:axon guidance"/>
    <property type="evidence" value="ECO:0007669"/>
    <property type="project" value="TreeGrafter"/>
</dbReference>
<dbReference type="PRINTS" id="PR00109">
    <property type="entry name" value="TYRKINASE"/>
</dbReference>
<reference evidence="26" key="2">
    <citation type="submission" date="2025-09" db="UniProtKB">
        <authorList>
            <consortium name="Ensembl"/>
        </authorList>
    </citation>
    <scope>IDENTIFICATION</scope>
</reference>
<evidence type="ECO:0000256" key="7">
    <source>
        <dbReference type="ARBA" id="ARBA00022741"/>
    </source>
</evidence>
<evidence type="ECO:0000256" key="13">
    <source>
        <dbReference type="ARBA" id="ARBA00023170"/>
    </source>
</evidence>
<evidence type="ECO:0000259" key="22">
    <source>
        <dbReference type="PROSITE" id="PS50011"/>
    </source>
</evidence>
<dbReference type="KEGG" id="shab:115601594"/>
<evidence type="ECO:0000256" key="14">
    <source>
        <dbReference type="ARBA" id="ARBA00023180"/>
    </source>
</evidence>
<keyword evidence="14" id="KW-0325">Glycoprotein</keyword>
<dbReference type="FunFam" id="1.10.510.10:FF:000015">
    <property type="entry name" value="Ephrin type-B receptor 2"/>
    <property type="match status" value="1"/>
</dbReference>
<dbReference type="CDD" id="cd10475">
    <property type="entry name" value="EphR_LBD_B6"/>
    <property type="match status" value="1"/>
</dbReference>
<dbReference type="SMART" id="SM00219">
    <property type="entry name" value="TyrKc"/>
    <property type="match status" value="1"/>
</dbReference>
<feature type="active site" description="Proton acceptor" evidence="16">
    <location>
        <position position="818"/>
    </location>
</feature>
<evidence type="ECO:0000256" key="15">
    <source>
        <dbReference type="ARBA" id="ARBA00051243"/>
    </source>
</evidence>
<dbReference type="InterPro" id="IPR027936">
    <property type="entry name" value="Eph_TM"/>
</dbReference>
<dbReference type="SUPFAM" id="SSF49785">
    <property type="entry name" value="Galactose-binding domain-like"/>
    <property type="match status" value="1"/>
</dbReference>
<dbReference type="Gene3D" id="2.10.50.10">
    <property type="entry name" value="Tumor Necrosis Factor Receptor, subunit A, domain 2"/>
    <property type="match status" value="1"/>
</dbReference>
<dbReference type="Pfam" id="PF07714">
    <property type="entry name" value="PK_Tyr_Ser-Thr"/>
    <property type="match status" value="1"/>
</dbReference>
<dbReference type="InterPro" id="IPR001090">
    <property type="entry name" value="Ephrin_rcpt_lig-bd_dom"/>
</dbReference>
<feature type="region of interest" description="Disordered" evidence="20">
    <location>
        <begin position="963"/>
        <end position="984"/>
    </location>
</feature>
<dbReference type="Pfam" id="PF14575">
    <property type="entry name" value="EphA2_TM"/>
    <property type="match status" value="1"/>
</dbReference>
<evidence type="ECO:0000256" key="21">
    <source>
        <dbReference type="SAM" id="Phobius"/>
    </source>
</evidence>
<gene>
    <name evidence="26" type="primary">EPHB6</name>
</gene>
<dbReference type="InterPro" id="IPR011009">
    <property type="entry name" value="Kinase-like_dom_sf"/>
</dbReference>
<dbReference type="InterPro" id="IPR013783">
    <property type="entry name" value="Ig-like_fold"/>
</dbReference>
<keyword evidence="12" id="KW-0829">Tyrosine-protein kinase</keyword>
<keyword evidence="18" id="KW-1015">Disulfide bond</keyword>
<evidence type="ECO:0000259" key="24">
    <source>
        <dbReference type="PROSITE" id="PS50853"/>
    </source>
</evidence>
<evidence type="ECO:0000256" key="1">
    <source>
        <dbReference type="ARBA" id="ARBA00004479"/>
    </source>
</evidence>
<evidence type="ECO:0000259" key="25">
    <source>
        <dbReference type="PROSITE" id="PS51550"/>
    </source>
</evidence>
<dbReference type="OrthoDB" id="4062651at2759"/>
<dbReference type="InterPro" id="IPR009030">
    <property type="entry name" value="Growth_fac_rcpt_cys_sf"/>
</dbReference>
<evidence type="ECO:0000256" key="4">
    <source>
        <dbReference type="ARBA" id="ARBA00022692"/>
    </source>
</evidence>
<dbReference type="RefSeq" id="XP_030327681.1">
    <property type="nucleotide sequence ID" value="XM_030471821.1"/>
</dbReference>
<keyword evidence="4 21" id="KW-0812">Transmembrane</keyword>
<dbReference type="GO" id="GO:2000525">
    <property type="term" value="P:positive regulation of T cell costimulation"/>
    <property type="evidence" value="ECO:0007669"/>
    <property type="project" value="Ensembl"/>
</dbReference>
<dbReference type="PROSITE" id="PS00107">
    <property type="entry name" value="PROTEIN_KINASE_ATP"/>
    <property type="match status" value="1"/>
</dbReference>
<evidence type="ECO:0000256" key="20">
    <source>
        <dbReference type="SAM" id="MobiDB-lite"/>
    </source>
</evidence>
<dbReference type="GO" id="GO:0005005">
    <property type="term" value="F:transmembrane-ephrin receptor activity"/>
    <property type="evidence" value="ECO:0007669"/>
    <property type="project" value="TreeGrafter"/>
</dbReference>
<dbReference type="PROSITE" id="PS00791">
    <property type="entry name" value="RECEPTOR_TYR_KIN_V_2"/>
    <property type="match status" value="1"/>
</dbReference>
<dbReference type="InParanoid" id="A0A672UJS4"/>
<feature type="disulfide bond" evidence="18">
    <location>
        <begin position="166"/>
        <end position="176"/>
    </location>
</feature>
<dbReference type="InterPro" id="IPR008979">
    <property type="entry name" value="Galactose-bd-like_sf"/>
</dbReference>
<dbReference type="CTD" id="2051"/>
<dbReference type="SUPFAM" id="SSF49265">
    <property type="entry name" value="Fibronectin type III"/>
    <property type="match status" value="1"/>
</dbReference>
<dbReference type="Gene3D" id="2.60.120.260">
    <property type="entry name" value="Galactose-binding domain-like"/>
    <property type="match status" value="1"/>
</dbReference>
<dbReference type="FunFam" id="1.10.150.50:FF:000001">
    <property type="entry name" value="Ephrin type-A receptor 5"/>
    <property type="match status" value="1"/>
</dbReference>
<dbReference type="GO" id="GO:0005524">
    <property type="term" value="F:ATP binding"/>
    <property type="evidence" value="ECO:0007669"/>
    <property type="project" value="UniProtKB-UniRule"/>
</dbReference>
<dbReference type="CDD" id="cd05065">
    <property type="entry name" value="PTKc_EphR_B"/>
    <property type="match status" value="1"/>
</dbReference>
<dbReference type="Gene3D" id="2.60.40.10">
    <property type="entry name" value="Immunoglobulins"/>
    <property type="match status" value="2"/>
</dbReference>
<proteinExistence type="predicted"/>
<dbReference type="PIRSF" id="PIRSF000666">
    <property type="entry name" value="TyrPK_ephrin_receptor"/>
    <property type="match status" value="1"/>
</dbReference>
<protein>
    <recommendedName>
        <fullName evidence="2">receptor protein-tyrosine kinase</fullName>
        <ecNumber evidence="2">2.7.10.1</ecNumber>
    </recommendedName>
</protein>
<evidence type="ECO:0000256" key="11">
    <source>
        <dbReference type="ARBA" id="ARBA00023136"/>
    </source>
</evidence>
<dbReference type="SMART" id="SM00060">
    <property type="entry name" value="FN3"/>
    <property type="match status" value="2"/>
</dbReference>
<feature type="domain" description="Protein kinase" evidence="22">
    <location>
        <begin position="693"/>
        <end position="956"/>
    </location>
</feature>
<dbReference type="GO" id="GO:0030425">
    <property type="term" value="C:dendrite"/>
    <property type="evidence" value="ECO:0007669"/>
    <property type="project" value="TreeGrafter"/>
</dbReference>
<evidence type="ECO:0000313" key="26">
    <source>
        <dbReference type="Ensembl" id="ENSSHBP00005014247.1"/>
    </source>
</evidence>
<dbReference type="Pfam" id="PF25599">
    <property type="entry name" value="Ephrin_CRD"/>
    <property type="match status" value="1"/>
</dbReference>
<dbReference type="InterPro" id="IPR050449">
    <property type="entry name" value="Ephrin_rcpt_TKs"/>
</dbReference>
<evidence type="ECO:0000256" key="5">
    <source>
        <dbReference type="ARBA" id="ARBA00022729"/>
    </source>
</evidence>
<dbReference type="InterPro" id="IPR017441">
    <property type="entry name" value="Protein_kinase_ATP_BS"/>
</dbReference>
<feature type="binding site" evidence="17 19">
    <location>
        <position position="725"/>
    </location>
    <ligand>
        <name>ATP</name>
        <dbReference type="ChEBI" id="CHEBI:30616"/>
    </ligand>
</feature>
<dbReference type="Proteomes" id="UP000472266">
    <property type="component" value="Unplaced"/>
</dbReference>
<dbReference type="PROSITE" id="PS50011">
    <property type="entry name" value="PROTEIN_KINASE_DOM"/>
    <property type="match status" value="1"/>
</dbReference>
<dbReference type="Gene3D" id="3.30.200.20">
    <property type="entry name" value="Phosphorylase Kinase, domain 1"/>
    <property type="match status" value="1"/>
</dbReference>
<dbReference type="PANTHER" id="PTHR46877">
    <property type="entry name" value="EPH RECEPTOR A5"/>
    <property type="match status" value="1"/>
</dbReference>
<evidence type="ECO:0000256" key="19">
    <source>
        <dbReference type="PROSITE-ProRule" id="PRU10141"/>
    </source>
</evidence>
<dbReference type="PROSITE" id="PS50105">
    <property type="entry name" value="SAM_DOMAIN"/>
    <property type="match status" value="1"/>
</dbReference>
<feature type="domain" description="Fibronectin type-III" evidence="24">
    <location>
        <begin position="400"/>
        <end position="508"/>
    </location>
</feature>
<feature type="domain" description="SAM" evidence="23">
    <location>
        <begin position="985"/>
        <end position="1049"/>
    </location>
</feature>
<dbReference type="Gene3D" id="1.10.150.50">
    <property type="entry name" value="Transcription Factor, Ets-1"/>
    <property type="match status" value="1"/>
</dbReference>
<evidence type="ECO:0000256" key="12">
    <source>
        <dbReference type="ARBA" id="ARBA00023137"/>
    </source>
</evidence>
<dbReference type="GO" id="GO:0005886">
    <property type="term" value="C:plasma membrane"/>
    <property type="evidence" value="ECO:0007669"/>
    <property type="project" value="InterPro"/>
</dbReference>
<comment type="catalytic activity">
    <reaction evidence="15">
        <text>L-tyrosyl-[protein] + ATP = O-phospho-L-tyrosyl-[protein] + ADP + H(+)</text>
        <dbReference type="Rhea" id="RHEA:10596"/>
        <dbReference type="Rhea" id="RHEA-COMP:10136"/>
        <dbReference type="Rhea" id="RHEA-COMP:20101"/>
        <dbReference type="ChEBI" id="CHEBI:15378"/>
        <dbReference type="ChEBI" id="CHEBI:30616"/>
        <dbReference type="ChEBI" id="CHEBI:46858"/>
        <dbReference type="ChEBI" id="CHEBI:61978"/>
        <dbReference type="ChEBI" id="CHEBI:456216"/>
        <dbReference type="EC" id="2.7.10.1"/>
    </reaction>
</comment>
<dbReference type="SMART" id="SM00615">
    <property type="entry name" value="EPH_lbd"/>
    <property type="match status" value="1"/>
</dbReference>
<dbReference type="GeneID" id="115601594"/>
<evidence type="ECO:0000256" key="16">
    <source>
        <dbReference type="PIRSR" id="PIRSR000666-1"/>
    </source>
</evidence>
<dbReference type="InterPro" id="IPR000719">
    <property type="entry name" value="Prot_kinase_dom"/>
</dbReference>
<dbReference type="Gene3D" id="1.10.510.10">
    <property type="entry name" value="Transferase(Phosphotransferase) domain 1"/>
    <property type="match status" value="1"/>
</dbReference>
<dbReference type="PRINTS" id="PR00014">
    <property type="entry name" value="FNTYPEIII"/>
</dbReference>
<feature type="domain" description="Fibronectin type-III" evidence="24">
    <location>
        <begin position="509"/>
        <end position="604"/>
    </location>
</feature>
<dbReference type="FunFam" id="2.60.40.10:FF:000059">
    <property type="entry name" value="Ephrin type-A receptor 6"/>
    <property type="match status" value="1"/>
</dbReference>
<reference evidence="26" key="1">
    <citation type="submission" date="2025-08" db="UniProtKB">
        <authorList>
            <consortium name="Ensembl"/>
        </authorList>
    </citation>
    <scope>IDENTIFICATION</scope>
</reference>
<organism evidence="26 27">
    <name type="scientific">Strigops habroptila</name>
    <name type="common">Kakapo</name>
    <dbReference type="NCBI Taxonomy" id="2489341"/>
    <lineage>
        <taxon>Eukaryota</taxon>
        <taxon>Metazoa</taxon>
        <taxon>Chordata</taxon>
        <taxon>Craniata</taxon>
        <taxon>Vertebrata</taxon>
        <taxon>Euteleostomi</taxon>
        <taxon>Archelosauria</taxon>
        <taxon>Archosauria</taxon>
        <taxon>Dinosauria</taxon>
        <taxon>Saurischia</taxon>
        <taxon>Theropoda</taxon>
        <taxon>Coelurosauria</taxon>
        <taxon>Aves</taxon>
        <taxon>Neognathae</taxon>
        <taxon>Neoaves</taxon>
        <taxon>Telluraves</taxon>
        <taxon>Australaves</taxon>
        <taxon>Psittaciformes</taxon>
        <taxon>Psittacidae</taxon>
        <taxon>Strigops</taxon>
    </lineage>
</organism>
<dbReference type="InterPro" id="IPR036116">
    <property type="entry name" value="FN3_sf"/>
</dbReference>
<dbReference type="InterPro" id="IPR020635">
    <property type="entry name" value="Tyr_kinase_cat_dom"/>
</dbReference>
<evidence type="ECO:0000256" key="10">
    <source>
        <dbReference type="ARBA" id="ARBA00022989"/>
    </source>
</evidence>
<dbReference type="CDD" id="cd00063">
    <property type="entry name" value="FN3"/>
    <property type="match status" value="2"/>
</dbReference>
<dbReference type="EC" id="2.7.10.1" evidence="2"/>
<feature type="transmembrane region" description="Helical" evidence="21">
    <location>
        <begin position="617"/>
        <end position="641"/>
    </location>
</feature>
<evidence type="ECO:0000256" key="9">
    <source>
        <dbReference type="ARBA" id="ARBA00022840"/>
    </source>
</evidence>
<dbReference type="FunFam" id="3.30.200.20:FF:000001">
    <property type="entry name" value="Ephrin type-A receptor 5"/>
    <property type="match status" value="1"/>
</dbReference>
<dbReference type="FunFam" id="2.10.50.10:FF:000001">
    <property type="entry name" value="Ephrin type-A receptor 5"/>
    <property type="match status" value="1"/>
</dbReference>
<evidence type="ECO:0000313" key="27">
    <source>
        <dbReference type="Proteomes" id="UP000472266"/>
    </source>
</evidence>
<dbReference type="GO" id="GO:0050798">
    <property type="term" value="P:activated T cell proliferation"/>
    <property type="evidence" value="ECO:0007669"/>
    <property type="project" value="Ensembl"/>
</dbReference>
<dbReference type="PROSITE" id="PS51550">
    <property type="entry name" value="EPH_LBD"/>
    <property type="match status" value="1"/>
</dbReference>
<keyword evidence="5" id="KW-0732">Signal</keyword>
<dbReference type="Pfam" id="PF01404">
    <property type="entry name" value="Ephrin_lbd"/>
    <property type="match status" value="1"/>
</dbReference>
<keyword evidence="11 21" id="KW-0472">Membrane</keyword>
<dbReference type="InterPro" id="IPR003961">
    <property type="entry name" value="FN3_dom"/>
</dbReference>
<dbReference type="Pfam" id="PF00041">
    <property type="entry name" value="fn3"/>
    <property type="match status" value="2"/>
</dbReference>
<dbReference type="OMA" id="VKYIPNT"/>
<dbReference type="FunCoup" id="A0A672UJS4">
    <property type="interactions" value="15"/>
</dbReference>
<dbReference type="Gene3D" id="2.60.40.1770">
    <property type="entry name" value="ephrin a2 ectodomain"/>
    <property type="match status" value="1"/>
</dbReference>
<dbReference type="PROSITE" id="PS50853">
    <property type="entry name" value="FN3"/>
    <property type="match status" value="2"/>
</dbReference>
<dbReference type="FunFam" id="2.60.40.10:FF:000508">
    <property type="entry name" value="ephrin type-B receptor 6"/>
    <property type="match status" value="1"/>
</dbReference>
<keyword evidence="9 17" id="KW-0067">ATP-binding</keyword>
<dbReference type="InterPro" id="IPR001426">
    <property type="entry name" value="Tyr_kinase_rcpt_V_CS"/>
</dbReference>
<dbReference type="AlphaFoldDB" id="A0A672UJS4"/>
<keyword evidence="8" id="KW-0418">Kinase</keyword>
<evidence type="ECO:0000256" key="2">
    <source>
        <dbReference type="ARBA" id="ARBA00011902"/>
    </source>
</evidence>
<dbReference type="InterPro" id="IPR001245">
    <property type="entry name" value="Ser-Thr/Tyr_kinase_cat_dom"/>
</dbReference>